<reference evidence="4 5" key="1">
    <citation type="submission" date="2020-03" db="EMBL/GenBank/DDBJ databases">
        <title>Genomic Encyclopedia of Type Strains, Phase IV (KMG-IV): sequencing the most valuable type-strain genomes for metagenomic binning, comparative biology and taxonomic classification.</title>
        <authorList>
            <person name="Goeker M."/>
        </authorList>
    </citation>
    <scope>NUCLEOTIDE SEQUENCE [LARGE SCALE GENOMIC DNA]</scope>
    <source>
        <strain evidence="4 5">DSM 103870</strain>
    </source>
</reference>
<keyword evidence="2 3" id="KW-0456">Lyase</keyword>
<dbReference type="SUPFAM" id="SSF51569">
    <property type="entry name" value="Aldolase"/>
    <property type="match status" value="1"/>
</dbReference>
<dbReference type="InterPro" id="IPR002220">
    <property type="entry name" value="DapA-like"/>
</dbReference>
<dbReference type="EC" id="4.3.3.7" evidence="4"/>
<dbReference type="SMART" id="SM01130">
    <property type="entry name" value="DHDPS"/>
    <property type="match status" value="1"/>
</dbReference>
<organism evidence="4 5">
    <name type="scientific">Pseudochelatococcus lubricantis</name>
    <dbReference type="NCBI Taxonomy" id="1538102"/>
    <lineage>
        <taxon>Bacteria</taxon>
        <taxon>Pseudomonadati</taxon>
        <taxon>Pseudomonadota</taxon>
        <taxon>Alphaproteobacteria</taxon>
        <taxon>Hyphomicrobiales</taxon>
        <taxon>Chelatococcaceae</taxon>
        <taxon>Pseudochelatococcus</taxon>
    </lineage>
</organism>
<dbReference type="PRINTS" id="PR00146">
    <property type="entry name" value="DHPICSNTHASE"/>
</dbReference>
<evidence type="ECO:0000313" key="4">
    <source>
        <dbReference type="EMBL" id="NIJ57662.1"/>
    </source>
</evidence>
<evidence type="ECO:0000256" key="1">
    <source>
        <dbReference type="ARBA" id="ARBA00007592"/>
    </source>
</evidence>
<evidence type="ECO:0000256" key="3">
    <source>
        <dbReference type="PIRNR" id="PIRNR001365"/>
    </source>
</evidence>
<sequence>MTFPNGLCAFPITPADHAGRVDIAALRRLVARLSDAQVDSIGLLGSTGVYMYLTRDERRRAVEAALDEIGSRTPVVVGIGALRTDEAVGLAQDARAIGAAAGLLSAVSYTPLADEEVFVHFSTVARESGLPIVIYDNPGTTRFRFTPELVARLAAVPGIVAIKNPGWEPDETARHLAGQRGIVPAAFSIGCSGDWMATETMIAGADTWYSVLAGLFPEVCLGIVTAAQHGDAAEARRLDAALAPLWNLFRQFSSLRVVYALADLLDICHVEPPRPILPLPDAAKQQVAETLARLPAGITR</sequence>
<dbReference type="RefSeq" id="WP_166950497.1">
    <property type="nucleotide sequence ID" value="NZ_JAASQI010000003.1"/>
</dbReference>
<protein>
    <submittedName>
        <fullName evidence="4">4-hydroxy-tetrahydrodipicolinate synthase</fullName>
        <ecNumber evidence="4">4.3.3.7</ecNumber>
    </submittedName>
</protein>
<dbReference type="GO" id="GO:0008840">
    <property type="term" value="F:4-hydroxy-tetrahydrodipicolinate synthase activity"/>
    <property type="evidence" value="ECO:0007669"/>
    <property type="project" value="UniProtKB-EC"/>
</dbReference>
<comment type="caution">
    <text evidence="4">The sequence shown here is derived from an EMBL/GenBank/DDBJ whole genome shotgun (WGS) entry which is preliminary data.</text>
</comment>
<dbReference type="Gene3D" id="3.20.20.70">
    <property type="entry name" value="Aldolase class I"/>
    <property type="match status" value="1"/>
</dbReference>
<dbReference type="PANTHER" id="PTHR12128">
    <property type="entry name" value="DIHYDRODIPICOLINATE SYNTHASE"/>
    <property type="match status" value="1"/>
</dbReference>
<evidence type="ECO:0000256" key="2">
    <source>
        <dbReference type="ARBA" id="ARBA00023239"/>
    </source>
</evidence>
<keyword evidence="5" id="KW-1185">Reference proteome</keyword>
<accession>A0ABX0UXI9</accession>
<evidence type="ECO:0000313" key="5">
    <source>
        <dbReference type="Proteomes" id="UP001429580"/>
    </source>
</evidence>
<comment type="similarity">
    <text evidence="1 3">Belongs to the DapA family.</text>
</comment>
<gene>
    <name evidence="4" type="ORF">FHS82_001498</name>
</gene>
<dbReference type="InterPro" id="IPR013785">
    <property type="entry name" value="Aldolase_TIM"/>
</dbReference>
<dbReference type="EMBL" id="JAASQI010000003">
    <property type="protein sequence ID" value="NIJ57662.1"/>
    <property type="molecule type" value="Genomic_DNA"/>
</dbReference>
<name>A0ABX0UXI9_9HYPH</name>
<dbReference type="Proteomes" id="UP001429580">
    <property type="component" value="Unassembled WGS sequence"/>
</dbReference>
<dbReference type="PANTHER" id="PTHR12128:SF66">
    <property type="entry name" value="4-HYDROXY-2-OXOGLUTARATE ALDOLASE, MITOCHONDRIAL"/>
    <property type="match status" value="1"/>
</dbReference>
<dbReference type="CDD" id="cd00408">
    <property type="entry name" value="DHDPS-like"/>
    <property type="match status" value="1"/>
</dbReference>
<dbReference type="Pfam" id="PF00701">
    <property type="entry name" value="DHDPS"/>
    <property type="match status" value="1"/>
</dbReference>
<proteinExistence type="inferred from homology"/>
<dbReference type="PIRSF" id="PIRSF001365">
    <property type="entry name" value="DHDPS"/>
    <property type="match status" value="1"/>
</dbReference>